<dbReference type="InterPro" id="IPR050879">
    <property type="entry name" value="Acyltransferase_3"/>
</dbReference>
<evidence type="ECO:0000313" key="3">
    <source>
        <dbReference type="EMBL" id="CAI6244566.1"/>
    </source>
</evidence>
<organism evidence="3 4">
    <name type="scientific">Periconia digitata</name>
    <dbReference type="NCBI Taxonomy" id="1303443"/>
    <lineage>
        <taxon>Eukaryota</taxon>
        <taxon>Fungi</taxon>
        <taxon>Dikarya</taxon>
        <taxon>Ascomycota</taxon>
        <taxon>Pezizomycotina</taxon>
        <taxon>Dothideomycetes</taxon>
        <taxon>Pleosporomycetidae</taxon>
        <taxon>Pleosporales</taxon>
        <taxon>Massarineae</taxon>
        <taxon>Periconiaceae</taxon>
        <taxon>Periconia</taxon>
    </lineage>
</organism>
<keyword evidence="1" id="KW-0472">Membrane</keyword>
<protein>
    <recommendedName>
        <fullName evidence="2">Acyltransferase 3 domain-containing protein</fullName>
    </recommendedName>
</protein>
<dbReference type="AlphaFoldDB" id="A0A9W4XDC7"/>
<gene>
    <name evidence="3" type="ORF">PDIGIT_LOCUS720</name>
</gene>
<feature type="transmembrane region" description="Helical" evidence="1">
    <location>
        <begin position="356"/>
        <end position="375"/>
    </location>
</feature>
<reference evidence="3" key="1">
    <citation type="submission" date="2023-01" db="EMBL/GenBank/DDBJ databases">
        <authorList>
            <person name="Van Ghelder C."/>
            <person name="Rancurel C."/>
        </authorList>
    </citation>
    <scope>NUCLEOTIDE SEQUENCE</scope>
    <source>
        <strain evidence="3">CNCM I-4278</strain>
    </source>
</reference>
<keyword evidence="1" id="KW-1133">Transmembrane helix</keyword>
<keyword evidence="4" id="KW-1185">Reference proteome</keyword>
<proteinExistence type="predicted"/>
<comment type="caution">
    <text evidence="3">The sequence shown here is derived from an EMBL/GenBank/DDBJ whole genome shotgun (WGS) entry which is preliminary data.</text>
</comment>
<dbReference type="Pfam" id="PF01757">
    <property type="entry name" value="Acyl_transf_3"/>
    <property type="match status" value="1"/>
</dbReference>
<sequence>MAPKYQGLLDNGRLEDVDLKSATWRPLRPSRWSLDLVRPEFYTTLRRPSNPNKPVRRTAWLDGLRGFAAFLVYLHHNHLWANELQGNEVFENAFGYKGKRYFAALPFVRNFFSGGHYAVAIFFVISGYVLSVKSLGLIQKGQYQQASETVGSGLFRRWFRLYIPVVAVSFIYLLVLRWGKIWVDIGELKPTFREEMWNFYSTFKNYSFIFTGNYYDFARTYLPYSWSIPVEFRGSIVTYIALSALARCTKNARLWCEAGLVFYFLYIADGWYASLFMCGMLLCDLDLLALDDELPRIFSMLSAFKELIFFHLFILGLYLAGAPSCDLPGHESDYSMSPGWRWLAHLKPQAVFDQKWFFLFWAATFTVAAIPRLPLLKRFFESRICQYLARISFALYLVHGPLIWILGDRLYAATGFQRGAHKEHLPDWVNKFPLSRSGPMGFQLAFWVPQLIILPATLYVAEVATKLFDEPSVKIANWLFNKTLAPSPSSPKR</sequence>
<dbReference type="GO" id="GO:0016747">
    <property type="term" value="F:acyltransferase activity, transferring groups other than amino-acyl groups"/>
    <property type="evidence" value="ECO:0007669"/>
    <property type="project" value="InterPro"/>
</dbReference>
<dbReference type="InterPro" id="IPR002656">
    <property type="entry name" value="Acyl_transf_3_dom"/>
</dbReference>
<feature type="domain" description="Acyltransferase 3" evidence="2">
    <location>
        <begin position="59"/>
        <end position="460"/>
    </location>
</feature>
<dbReference type="Proteomes" id="UP001152607">
    <property type="component" value="Unassembled WGS sequence"/>
</dbReference>
<evidence type="ECO:0000313" key="4">
    <source>
        <dbReference type="Proteomes" id="UP001152607"/>
    </source>
</evidence>
<name>A0A9W4XDC7_9PLEO</name>
<dbReference type="PANTHER" id="PTHR23028">
    <property type="entry name" value="ACETYLTRANSFERASE"/>
    <property type="match status" value="1"/>
</dbReference>
<dbReference type="PANTHER" id="PTHR23028:SF125">
    <property type="entry name" value="ACYLTRANSFERASE"/>
    <property type="match status" value="1"/>
</dbReference>
<feature type="transmembrane region" description="Helical" evidence="1">
    <location>
        <begin position="440"/>
        <end position="461"/>
    </location>
</feature>
<dbReference type="EMBL" id="CAOQHR010000001">
    <property type="protein sequence ID" value="CAI6244566.1"/>
    <property type="molecule type" value="Genomic_DNA"/>
</dbReference>
<evidence type="ECO:0000256" key="1">
    <source>
        <dbReference type="SAM" id="Phobius"/>
    </source>
</evidence>
<dbReference type="OrthoDB" id="5819582at2759"/>
<feature type="transmembrane region" description="Helical" evidence="1">
    <location>
        <begin position="387"/>
        <end position="406"/>
    </location>
</feature>
<feature type="transmembrane region" description="Helical" evidence="1">
    <location>
        <begin position="159"/>
        <end position="179"/>
    </location>
</feature>
<keyword evidence="1" id="KW-0812">Transmembrane</keyword>
<feature type="transmembrane region" description="Helical" evidence="1">
    <location>
        <begin position="117"/>
        <end position="138"/>
    </location>
</feature>
<accession>A0A9W4XDC7</accession>
<feature type="transmembrane region" description="Helical" evidence="1">
    <location>
        <begin position="260"/>
        <end position="285"/>
    </location>
</feature>
<evidence type="ECO:0000259" key="2">
    <source>
        <dbReference type="Pfam" id="PF01757"/>
    </source>
</evidence>